<dbReference type="Proteomes" id="UP000295055">
    <property type="component" value="Unassembled WGS sequence"/>
</dbReference>
<dbReference type="CDD" id="cd09916">
    <property type="entry name" value="CpxP_like"/>
    <property type="match status" value="1"/>
</dbReference>
<evidence type="ECO:0000256" key="5">
    <source>
        <dbReference type="SAM" id="SignalP"/>
    </source>
</evidence>
<gene>
    <name evidence="6" type="ORF">EC835_109130</name>
</gene>
<protein>
    <submittedName>
        <fullName evidence="6">Protein CpxP</fullName>
    </submittedName>
</protein>
<feature type="chain" id="PRO_5020225677" evidence="5">
    <location>
        <begin position="33"/>
        <end position="186"/>
    </location>
</feature>
<keyword evidence="3 5" id="KW-0732">Signal</keyword>
<dbReference type="Gene3D" id="1.20.120.1490">
    <property type="match status" value="1"/>
</dbReference>
<evidence type="ECO:0000256" key="1">
    <source>
        <dbReference type="ARBA" id="ARBA00004418"/>
    </source>
</evidence>
<dbReference type="AlphaFoldDB" id="A0A4V2V398"/>
<feature type="signal peptide" evidence="5">
    <location>
        <begin position="1"/>
        <end position="32"/>
    </location>
</feature>
<dbReference type="InterPro" id="IPR052211">
    <property type="entry name" value="Cpx_auxiliary_protein"/>
</dbReference>
<evidence type="ECO:0000256" key="3">
    <source>
        <dbReference type="ARBA" id="ARBA00022729"/>
    </source>
</evidence>
<comment type="similarity">
    <text evidence="2">Belongs to the CpxP/Spy family.</text>
</comment>
<name>A0A4V2V398_9GAMM</name>
<evidence type="ECO:0000313" key="7">
    <source>
        <dbReference type="Proteomes" id="UP000295055"/>
    </source>
</evidence>
<dbReference type="GO" id="GO:0030288">
    <property type="term" value="C:outer membrane-bounded periplasmic space"/>
    <property type="evidence" value="ECO:0007669"/>
    <property type="project" value="TreeGrafter"/>
</dbReference>
<proteinExistence type="inferred from homology"/>
<sequence>MQRIVHRTKHSSVHKTAAYVLASAFVFGPVAAFGEASESSVNDEPSLVLQMQPDQPLQTTHIAIQFQIPESLNSDERASEFMFNGITLSEKQRQQLRDLMATQRHRHGENVASIQERESLHKLIIADRFDDKAVRAQLEKQLQKELDERVEMARIHHELYQLLTPEQKAQLEQINQHKFAEYQVMQ</sequence>
<keyword evidence="4" id="KW-0574">Periplasm</keyword>
<dbReference type="GO" id="GO:0051082">
    <property type="term" value="F:unfolded protein binding"/>
    <property type="evidence" value="ECO:0007669"/>
    <property type="project" value="TreeGrafter"/>
</dbReference>
<dbReference type="PANTHER" id="PTHR38102">
    <property type="entry name" value="PERIPLASMIC CHAPERONE SPY"/>
    <property type="match status" value="1"/>
</dbReference>
<dbReference type="OrthoDB" id="6505017at2"/>
<comment type="caution">
    <text evidence="6">The sequence shown here is derived from an EMBL/GenBank/DDBJ whole genome shotgun (WGS) entry which is preliminary data.</text>
</comment>
<evidence type="ECO:0000313" key="6">
    <source>
        <dbReference type="EMBL" id="TCT30377.1"/>
    </source>
</evidence>
<comment type="subcellular location">
    <subcellularLocation>
        <location evidence="1">Periplasm</location>
    </subcellularLocation>
</comment>
<dbReference type="Pfam" id="PF07813">
    <property type="entry name" value="LTXXQ"/>
    <property type="match status" value="1"/>
</dbReference>
<evidence type="ECO:0000256" key="4">
    <source>
        <dbReference type="ARBA" id="ARBA00022764"/>
    </source>
</evidence>
<evidence type="ECO:0000256" key="2">
    <source>
        <dbReference type="ARBA" id="ARBA00008441"/>
    </source>
</evidence>
<accession>A0A4V2V398</accession>
<organism evidence="6 7">
    <name type="scientific">Providencia alcalifaciens</name>
    <dbReference type="NCBI Taxonomy" id="126385"/>
    <lineage>
        <taxon>Bacteria</taxon>
        <taxon>Pseudomonadati</taxon>
        <taxon>Pseudomonadota</taxon>
        <taxon>Gammaproteobacteria</taxon>
        <taxon>Enterobacterales</taxon>
        <taxon>Morganellaceae</taxon>
        <taxon>Providencia</taxon>
    </lineage>
</organism>
<dbReference type="RefSeq" id="WP_036950811.1">
    <property type="nucleotide sequence ID" value="NZ_CABKTH010000018.1"/>
</dbReference>
<reference evidence="6 7" key="1">
    <citation type="submission" date="2019-03" db="EMBL/GenBank/DDBJ databases">
        <title>Genomic analyses of the natural microbiome of Caenorhabditis elegans.</title>
        <authorList>
            <person name="Samuel B."/>
        </authorList>
    </citation>
    <scope>NUCLEOTIDE SEQUENCE [LARGE SCALE GENOMIC DNA]</scope>
    <source>
        <strain evidence="6 7">JUb102</strain>
    </source>
</reference>
<dbReference type="EMBL" id="SMAS01000009">
    <property type="protein sequence ID" value="TCT30377.1"/>
    <property type="molecule type" value="Genomic_DNA"/>
</dbReference>
<dbReference type="PANTHER" id="PTHR38102:SF2">
    <property type="entry name" value="PERIPLASMIC PROTEIN CPXP"/>
    <property type="match status" value="1"/>
</dbReference>
<dbReference type="InterPro" id="IPR012899">
    <property type="entry name" value="LTXXQ"/>
</dbReference>